<dbReference type="GO" id="GO:0005886">
    <property type="term" value="C:plasma membrane"/>
    <property type="evidence" value="ECO:0007669"/>
    <property type="project" value="UniProtKB-SubCell"/>
</dbReference>
<dbReference type="PANTHER" id="PTHR35007:SF1">
    <property type="entry name" value="PILUS ASSEMBLY PROTEIN"/>
    <property type="match status" value="1"/>
</dbReference>
<keyword evidence="5 6" id="KW-0472">Membrane</keyword>
<evidence type="ECO:0000256" key="6">
    <source>
        <dbReference type="SAM" id="Phobius"/>
    </source>
</evidence>
<evidence type="ECO:0000313" key="9">
    <source>
        <dbReference type="Proteomes" id="UP000184608"/>
    </source>
</evidence>
<name>A0A1M5ZSW9_9VIBR</name>
<comment type="subcellular location">
    <subcellularLocation>
        <location evidence="1">Cell membrane</location>
        <topology evidence="1">Multi-pass membrane protein</topology>
    </subcellularLocation>
</comment>
<keyword evidence="3 6" id="KW-0812">Transmembrane</keyword>
<feature type="transmembrane region" description="Helical" evidence="6">
    <location>
        <begin position="302"/>
        <end position="320"/>
    </location>
</feature>
<dbReference type="Proteomes" id="UP000184608">
    <property type="component" value="Unassembled WGS sequence"/>
</dbReference>
<keyword evidence="2" id="KW-1003">Cell membrane</keyword>
<sequence length="325" mass="36247">MMLWDGMTGSVFVLLFCLMLGGRYAWRIHAWRKARAQYLSQLEQMMADGQRVSEESSLQRLADDMRFASLPVIGGMMQRFWTDIGLLGWQAHWLRRAAMLLIPSAIVSVAVSKDATAPVGLSLGLTLVLFSVALLTIYLRAMSRHLDEFRQNLPQAIDAIVRAVRAGVPASNTFLMVAENLPGPLAAEFMLIDNWLKVGIPLRDAMRDSAARIPLNEYRFFVVILIINQDTGGKLGETLERLSDTLRARQELALKIKAKTSEVRASAVIVALLAPLSLTYMYFNSPADFGFLLNDPTGNRVLIYAVCSVCLGLAVTHYMIRRVIR</sequence>
<accession>A0A1M5ZSW9</accession>
<dbReference type="STRING" id="1216006.VA7868_03165"/>
<feature type="transmembrane region" description="Helical" evidence="6">
    <location>
        <begin position="6"/>
        <end position="26"/>
    </location>
</feature>
<evidence type="ECO:0000256" key="1">
    <source>
        <dbReference type="ARBA" id="ARBA00004651"/>
    </source>
</evidence>
<organism evidence="8 9">
    <name type="scientific">Vibrio aerogenes CECT 7868</name>
    <dbReference type="NCBI Taxonomy" id="1216006"/>
    <lineage>
        <taxon>Bacteria</taxon>
        <taxon>Pseudomonadati</taxon>
        <taxon>Pseudomonadota</taxon>
        <taxon>Gammaproteobacteria</taxon>
        <taxon>Vibrionales</taxon>
        <taxon>Vibrionaceae</taxon>
        <taxon>Vibrio</taxon>
    </lineage>
</organism>
<dbReference type="PANTHER" id="PTHR35007">
    <property type="entry name" value="INTEGRAL MEMBRANE PROTEIN-RELATED"/>
    <property type="match status" value="1"/>
</dbReference>
<feature type="transmembrane region" description="Helical" evidence="6">
    <location>
        <begin position="93"/>
        <end position="111"/>
    </location>
</feature>
<evidence type="ECO:0000256" key="2">
    <source>
        <dbReference type="ARBA" id="ARBA00022475"/>
    </source>
</evidence>
<protein>
    <submittedName>
        <fullName evidence="8">Bacterial type II secretion system protein F domain protein</fullName>
    </submittedName>
</protein>
<dbReference type="RefSeq" id="WP_084193413.1">
    <property type="nucleotide sequence ID" value="NZ_FQXZ01000036.1"/>
</dbReference>
<reference evidence="8 9" key="1">
    <citation type="submission" date="2016-11" db="EMBL/GenBank/DDBJ databases">
        <authorList>
            <person name="Jaros S."/>
            <person name="Januszkiewicz K."/>
            <person name="Wedrychowicz H."/>
        </authorList>
    </citation>
    <scope>NUCLEOTIDE SEQUENCE [LARGE SCALE GENOMIC DNA]</scope>
    <source>
        <strain evidence="8 9">CECT 7868</strain>
    </source>
</reference>
<dbReference type="OrthoDB" id="5611741at2"/>
<evidence type="ECO:0000256" key="5">
    <source>
        <dbReference type="ARBA" id="ARBA00023136"/>
    </source>
</evidence>
<evidence type="ECO:0000256" key="4">
    <source>
        <dbReference type="ARBA" id="ARBA00022989"/>
    </source>
</evidence>
<dbReference type="Gene3D" id="1.20.81.30">
    <property type="entry name" value="Type II secretion system (T2SS), domain F"/>
    <property type="match status" value="1"/>
</dbReference>
<dbReference type="Pfam" id="PF00482">
    <property type="entry name" value="T2SSF"/>
    <property type="match status" value="1"/>
</dbReference>
<dbReference type="AlphaFoldDB" id="A0A1M5ZSW9"/>
<dbReference type="InterPro" id="IPR018076">
    <property type="entry name" value="T2SS_GspF_dom"/>
</dbReference>
<evidence type="ECO:0000313" key="8">
    <source>
        <dbReference type="EMBL" id="SHI27268.1"/>
    </source>
</evidence>
<evidence type="ECO:0000259" key="7">
    <source>
        <dbReference type="Pfam" id="PF00482"/>
    </source>
</evidence>
<feature type="transmembrane region" description="Helical" evidence="6">
    <location>
        <begin position="117"/>
        <end position="139"/>
    </location>
</feature>
<feature type="domain" description="Type II secretion system protein GspF" evidence="7">
    <location>
        <begin position="157"/>
        <end position="282"/>
    </location>
</feature>
<evidence type="ECO:0000256" key="3">
    <source>
        <dbReference type="ARBA" id="ARBA00022692"/>
    </source>
</evidence>
<proteinExistence type="predicted"/>
<keyword evidence="9" id="KW-1185">Reference proteome</keyword>
<gene>
    <name evidence="8" type="ORF">VA7868_03165</name>
</gene>
<keyword evidence="4 6" id="KW-1133">Transmembrane helix</keyword>
<dbReference type="InterPro" id="IPR042094">
    <property type="entry name" value="T2SS_GspF_sf"/>
</dbReference>
<dbReference type="EMBL" id="FQXZ01000036">
    <property type="protein sequence ID" value="SHI27268.1"/>
    <property type="molecule type" value="Genomic_DNA"/>
</dbReference>
<feature type="transmembrane region" description="Helical" evidence="6">
    <location>
        <begin position="263"/>
        <end position="282"/>
    </location>
</feature>